<dbReference type="InterPro" id="IPR036915">
    <property type="entry name" value="Cyclin-like_sf"/>
</dbReference>
<evidence type="ECO:0000256" key="3">
    <source>
        <dbReference type="ARBA" id="ARBA00014912"/>
    </source>
</evidence>
<evidence type="ECO:0000256" key="4">
    <source>
        <dbReference type="ARBA" id="ARBA00022491"/>
    </source>
</evidence>
<dbReference type="RefSeq" id="XP_024674903.1">
    <property type="nucleotide sequence ID" value="XM_024816043.1"/>
</dbReference>
<dbReference type="Gene3D" id="1.10.472.10">
    <property type="entry name" value="Cyclin-like"/>
    <property type="match status" value="2"/>
</dbReference>
<name>A0A2I2FJU3_ASPCN</name>
<dbReference type="CDD" id="cd20546">
    <property type="entry name" value="CYCLIN_SpCG1C_ScCTK2-like_rpt2"/>
    <property type="match status" value="1"/>
</dbReference>
<keyword evidence="4" id="KW-0678">Repressor</keyword>
<evidence type="ECO:0000256" key="6">
    <source>
        <dbReference type="RuleBase" id="RU000383"/>
    </source>
</evidence>
<gene>
    <name evidence="9" type="ORF">BDW47DRAFT_123415</name>
</gene>
<feature type="compositionally biased region" description="Low complexity" evidence="7">
    <location>
        <begin position="299"/>
        <end position="316"/>
    </location>
</feature>
<dbReference type="PANTHER" id="PTHR10026">
    <property type="entry name" value="CYCLIN"/>
    <property type="match status" value="1"/>
</dbReference>
<dbReference type="Proteomes" id="UP000234585">
    <property type="component" value="Unassembled WGS sequence"/>
</dbReference>
<comment type="function">
    <text evidence="5">Component of the SRB8-11 complex. The SRB8-11 complex is a regulatory module of the Mediator complex which is itself involved in regulation of basal and activated RNA polymerase II-dependent transcription. The SRB8-11 complex may be involved in the transcriptional repression of a subset of genes regulated by Mediator. It may inhibit the association of the Mediator complex with RNA polymerase II to form the holoenzyme complex. The SRB8-11 complex phosphorylates the C-terminal domain (CTD) of the largest subunit of RNA polymerase II.</text>
</comment>
<dbReference type="OrthoDB" id="25002at2759"/>
<evidence type="ECO:0000256" key="5">
    <source>
        <dbReference type="ARBA" id="ARBA00025278"/>
    </source>
</evidence>
<feature type="domain" description="Cyclin-like" evidence="8">
    <location>
        <begin position="60"/>
        <end position="166"/>
    </location>
</feature>
<feature type="compositionally biased region" description="Basic and acidic residues" evidence="7">
    <location>
        <begin position="327"/>
        <end position="340"/>
    </location>
</feature>
<reference evidence="9 10" key="1">
    <citation type="submission" date="2017-12" db="EMBL/GenBank/DDBJ databases">
        <authorList>
            <consortium name="DOE Joint Genome Institute"/>
            <person name="Haridas S."/>
            <person name="Kjaerbolling I."/>
            <person name="Vesth T.C."/>
            <person name="Frisvad J.C."/>
            <person name="Nybo J.L."/>
            <person name="Theobald S."/>
            <person name="Kuo A."/>
            <person name="Bowyer P."/>
            <person name="Matsuda Y."/>
            <person name="Mondo S."/>
            <person name="Lyhne E.K."/>
            <person name="Kogle M.E."/>
            <person name="Clum A."/>
            <person name="Lipzen A."/>
            <person name="Salamov A."/>
            <person name="Ngan C.Y."/>
            <person name="Daum C."/>
            <person name="Chiniquy J."/>
            <person name="Barry K."/>
            <person name="LaButti K."/>
            <person name="Simmons B.A."/>
            <person name="Magnuson J.K."/>
            <person name="Mortensen U.H."/>
            <person name="Larsen T.O."/>
            <person name="Grigoriev I.V."/>
            <person name="Baker S.E."/>
            <person name="Andersen M.R."/>
            <person name="Nordberg H.P."/>
            <person name="Cantor M.N."/>
            <person name="Hua S.X."/>
        </authorList>
    </citation>
    <scope>NUCLEOTIDE SEQUENCE [LARGE SCALE GENOMIC DNA]</scope>
    <source>
        <strain evidence="9 10">CBS 102.13</strain>
    </source>
</reference>
<dbReference type="STRING" id="41067.A0A2I2FJU3"/>
<comment type="subunit">
    <text evidence="2">Component of the SRB8-11 complex, a regulatory module of the Mediator complex.</text>
</comment>
<dbReference type="EMBL" id="KZ559123">
    <property type="protein sequence ID" value="PLB40891.1"/>
    <property type="molecule type" value="Genomic_DNA"/>
</dbReference>
<dbReference type="GeneID" id="36523203"/>
<dbReference type="GO" id="GO:0006357">
    <property type="term" value="P:regulation of transcription by RNA polymerase II"/>
    <property type="evidence" value="ECO:0007669"/>
    <property type="project" value="InterPro"/>
</dbReference>
<dbReference type="SMART" id="SM00385">
    <property type="entry name" value="CYCLIN"/>
    <property type="match status" value="1"/>
</dbReference>
<dbReference type="InterPro" id="IPR006671">
    <property type="entry name" value="Cyclin_N"/>
</dbReference>
<feature type="region of interest" description="Disordered" evidence="7">
    <location>
        <begin position="431"/>
        <end position="483"/>
    </location>
</feature>
<evidence type="ECO:0000259" key="8">
    <source>
        <dbReference type="SMART" id="SM00385"/>
    </source>
</evidence>
<dbReference type="Pfam" id="PF00134">
    <property type="entry name" value="Cyclin_N"/>
    <property type="match status" value="1"/>
</dbReference>
<dbReference type="FunFam" id="1.10.472.10:FF:000072">
    <property type="entry name" value="Cyclin Pch1"/>
    <property type="match status" value="1"/>
</dbReference>
<dbReference type="InterPro" id="IPR043198">
    <property type="entry name" value="Cyclin/Ssn8"/>
</dbReference>
<keyword evidence="6" id="KW-0195">Cyclin</keyword>
<evidence type="ECO:0000313" key="9">
    <source>
        <dbReference type="EMBL" id="PLB40891.1"/>
    </source>
</evidence>
<feature type="compositionally biased region" description="Low complexity" evidence="7">
    <location>
        <begin position="467"/>
        <end position="480"/>
    </location>
</feature>
<organism evidence="9 10">
    <name type="scientific">Aspergillus candidus</name>
    <dbReference type="NCBI Taxonomy" id="41067"/>
    <lineage>
        <taxon>Eukaryota</taxon>
        <taxon>Fungi</taxon>
        <taxon>Dikarya</taxon>
        <taxon>Ascomycota</taxon>
        <taxon>Pezizomycotina</taxon>
        <taxon>Eurotiomycetes</taxon>
        <taxon>Eurotiomycetidae</taxon>
        <taxon>Eurotiales</taxon>
        <taxon>Aspergillaceae</taxon>
        <taxon>Aspergillus</taxon>
        <taxon>Aspergillus subgen. Circumdati</taxon>
    </lineage>
</organism>
<evidence type="ECO:0000313" key="10">
    <source>
        <dbReference type="Proteomes" id="UP000234585"/>
    </source>
</evidence>
<dbReference type="InterPro" id="IPR013763">
    <property type="entry name" value="Cyclin-like_dom"/>
</dbReference>
<proteinExistence type="inferred from homology"/>
<dbReference type="FunFam" id="1.10.472.10:FF:000201">
    <property type="entry name" value="Cyclin pch1"/>
    <property type="match status" value="1"/>
</dbReference>
<dbReference type="SUPFAM" id="SSF47954">
    <property type="entry name" value="Cyclin-like"/>
    <property type="match status" value="2"/>
</dbReference>
<evidence type="ECO:0000256" key="7">
    <source>
        <dbReference type="SAM" id="MobiDB-lite"/>
    </source>
</evidence>
<protein>
    <recommendedName>
        <fullName evidence="3">RNA polymerase II holoenzyme cyclin-like subunit</fullName>
    </recommendedName>
</protein>
<evidence type="ECO:0000256" key="2">
    <source>
        <dbReference type="ARBA" id="ARBA00011612"/>
    </source>
</evidence>
<accession>A0A2I2FJU3</accession>
<dbReference type="CDD" id="cd20545">
    <property type="entry name" value="CYCLIN_SpCG1C-like_rpt1"/>
    <property type="match status" value="1"/>
</dbReference>
<dbReference type="GO" id="GO:0016538">
    <property type="term" value="F:cyclin-dependent protein serine/threonine kinase regulator activity"/>
    <property type="evidence" value="ECO:0007669"/>
    <property type="project" value="InterPro"/>
</dbReference>
<feature type="compositionally biased region" description="Low complexity" evidence="7">
    <location>
        <begin position="359"/>
        <end position="372"/>
    </location>
</feature>
<feature type="region of interest" description="Disordered" evidence="7">
    <location>
        <begin position="293"/>
        <end position="416"/>
    </location>
</feature>
<sequence>MASSTSHPLEQRPVPAPSNPVLLSKQAQWLFTDEELTRSPSLLDGMKLEAEHMSRSKGVNFIMQVGIMLKLPQLTLATAAVYLHRFFMRFSMVDLPQRPGMHPYPIAATALFLATKVEENVRRMRELVMSCCRVAQKQPNLQVDEQSKEFWKWRDTILHHEDLLLEALCFDLQLEQPYRILYDLICFFNVSEHKPLRNASWAFVNDSMFTPLCLQFTARTIAAAALYAAARHCGLAFEDDALGRPWWEQVDVDLAQVRRACTRMAQLYESNASQRHSQYYPTTPIISDEGAEKTRIPHTGSPSASSSLGAPTTATADGAVNGRKRSRDPEDRSARDHPSEHAPGPLNGDRSPKRQRMGSSSEAPPHSSSSSFSHDRYPPINGHPPAPSSSSHRIPHSHPHHESDSHPSSTSQGARRPMDPIQRQIDEIVQRNLSHGETETEIEIETGTTTETPQDASQTDIAEAEAEAAQTGTTTTEAAADGPQLADEEGRLHSMTMSLLHPVDIIHHHHHHHLLLLPRPAHQRIRLLRRHHHHHHHSSHSHLQHHRREEQMQMKNFLVPLLCLTATSSALAVSPDNTAVEESGLQKRNPVAIVGMFIELLRGTQIIGRTKGRLNKVGGGPASPYEAESGNCLMYISTQGGGNCNVNTTPGKSTGLDADPTKHDGDWNVCWWDDKAKMSGRQFFTDPGIGKYSIVFTAKDQDIVNEEIEGTEACGGEGICNPQVTFYRDGYNIVLNTWQSDAGDVNMEYGQGLCSGGVTDAYKKGGMEFGYTCAVPCEGDEGLPDDSRF</sequence>
<keyword evidence="10" id="KW-1185">Reference proteome</keyword>
<comment type="similarity">
    <text evidence="1">Belongs to the cyclin family. Cyclin C subfamily.</text>
</comment>
<evidence type="ECO:0000256" key="1">
    <source>
        <dbReference type="ARBA" id="ARBA00008638"/>
    </source>
</evidence>
<dbReference type="AlphaFoldDB" id="A0A2I2FJU3"/>